<comment type="caution">
    <text evidence="1">The sequence shown here is derived from an EMBL/GenBank/DDBJ whole genome shotgun (WGS) entry which is preliminary data.</text>
</comment>
<evidence type="ECO:0000313" key="2">
    <source>
        <dbReference type="Proteomes" id="UP001278766"/>
    </source>
</evidence>
<dbReference type="RefSeq" id="XP_062659998.1">
    <property type="nucleotide sequence ID" value="XM_062798763.1"/>
</dbReference>
<dbReference type="EMBL" id="JAUEPN010000004">
    <property type="protein sequence ID" value="KAK3296484.1"/>
    <property type="molecule type" value="Genomic_DNA"/>
</dbReference>
<gene>
    <name evidence="1" type="ORF">B0H64DRAFT_171186</name>
</gene>
<name>A0AAE0HH88_9PEZI</name>
<proteinExistence type="predicted"/>
<evidence type="ECO:0000313" key="1">
    <source>
        <dbReference type="EMBL" id="KAK3296484.1"/>
    </source>
</evidence>
<dbReference type="Proteomes" id="UP001278766">
    <property type="component" value="Unassembled WGS sequence"/>
</dbReference>
<reference evidence="1" key="2">
    <citation type="submission" date="2023-06" db="EMBL/GenBank/DDBJ databases">
        <authorList>
            <consortium name="Lawrence Berkeley National Laboratory"/>
            <person name="Haridas S."/>
            <person name="Hensen N."/>
            <person name="Bonometti L."/>
            <person name="Westerberg I."/>
            <person name="Brannstrom I.O."/>
            <person name="Guillou S."/>
            <person name="Cros-Aarteil S."/>
            <person name="Calhoun S."/>
            <person name="Kuo A."/>
            <person name="Mondo S."/>
            <person name="Pangilinan J."/>
            <person name="Riley R."/>
            <person name="Labutti K."/>
            <person name="Andreopoulos B."/>
            <person name="Lipzen A."/>
            <person name="Chen C."/>
            <person name="Yanf M."/>
            <person name="Daum C."/>
            <person name="Ng V."/>
            <person name="Clum A."/>
            <person name="Steindorff A."/>
            <person name="Ohm R."/>
            <person name="Martin F."/>
            <person name="Silar P."/>
            <person name="Natvig D."/>
            <person name="Lalanne C."/>
            <person name="Gautier V."/>
            <person name="Ament-Velasquez S.L."/>
            <person name="Kruys A."/>
            <person name="Hutchinson M.I."/>
            <person name="Powell A.J."/>
            <person name="Barry K."/>
            <person name="Miller A.N."/>
            <person name="Grigoriev I.V."/>
            <person name="Debuchy R."/>
            <person name="Gladieux P."/>
            <person name="Thoren M.H."/>
            <person name="Johannesson H."/>
        </authorList>
    </citation>
    <scope>NUCLEOTIDE SEQUENCE</scope>
    <source>
        <strain evidence="1">CBS 168.71</strain>
    </source>
</reference>
<organism evidence="1 2">
    <name type="scientific">Chaetomium fimeti</name>
    <dbReference type="NCBI Taxonomy" id="1854472"/>
    <lineage>
        <taxon>Eukaryota</taxon>
        <taxon>Fungi</taxon>
        <taxon>Dikarya</taxon>
        <taxon>Ascomycota</taxon>
        <taxon>Pezizomycotina</taxon>
        <taxon>Sordariomycetes</taxon>
        <taxon>Sordariomycetidae</taxon>
        <taxon>Sordariales</taxon>
        <taxon>Chaetomiaceae</taxon>
        <taxon>Chaetomium</taxon>
    </lineage>
</organism>
<dbReference type="GeneID" id="87835711"/>
<keyword evidence="2" id="KW-1185">Reference proteome</keyword>
<dbReference type="AlphaFoldDB" id="A0AAE0HH88"/>
<accession>A0AAE0HH88</accession>
<reference evidence="1" key="1">
    <citation type="journal article" date="2023" name="Mol. Phylogenet. Evol.">
        <title>Genome-scale phylogeny and comparative genomics of the fungal order Sordariales.</title>
        <authorList>
            <person name="Hensen N."/>
            <person name="Bonometti L."/>
            <person name="Westerberg I."/>
            <person name="Brannstrom I.O."/>
            <person name="Guillou S."/>
            <person name="Cros-Aarteil S."/>
            <person name="Calhoun S."/>
            <person name="Haridas S."/>
            <person name="Kuo A."/>
            <person name="Mondo S."/>
            <person name="Pangilinan J."/>
            <person name="Riley R."/>
            <person name="LaButti K."/>
            <person name="Andreopoulos B."/>
            <person name="Lipzen A."/>
            <person name="Chen C."/>
            <person name="Yan M."/>
            <person name="Daum C."/>
            <person name="Ng V."/>
            <person name="Clum A."/>
            <person name="Steindorff A."/>
            <person name="Ohm R.A."/>
            <person name="Martin F."/>
            <person name="Silar P."/>
            <person name="Natvig D.O."/>
            <person name="Lalanne C."/>
            <person name="Gautier V."/>
            <person name="Ament-Velasquez S.L."/>
            <person name="Kruys A."/>
            <person name="Hutchinson M.I."/>
            <person name="Powell A.J."/>
            <person name="Barry K."/>
            <person name="Miller A.N."/>
            <person name="Grigoriev I.V."/>
            <person name="Debuchy R."/>
            <person name="Gladieux P."/>
            <person name="Hiltunen Thoren M."/>
            <person name="Johannesson H."/>
        </authorList>
    </citation>
    <scope>NUCLEOTIDE SEQUENCE</scope>
    <source>
        <strain evidence="1">CBS 168.71</strain>
    </source>
</reference>
<sequence>MMADDGVCGRAAIQCHEGQCFMATKTANWKESLTNERQQLARKDTEKGKQPLIGFAWRNPKANSLLFCSLRLRKSLVCSGALLAGTARIPAPKGPCSDPQTALNLELLGPCTTLKLSQIHLCIFLRRGTSPFQLLPHLESLWLPSGTRVVADCRLFPSSLHHPPLPTPFSGTWIALFPAEPERWVRFRAVLKCCAELSAP</sequence>
<protein>
    <submittedName>
        <fullName evidence="1">Uncharacterized protein</fullName>
    </submittedName>
</protein>